<comment type="miscellaneous">
    <text evidence="6">In the reaction, the free carboxyl group of octanoic acid is attached via an amide linkage to the epsilon-amino group of a specific lysine residue of lipoyl domains of lipoate-dependent enzymes.</text>
</comment>
<name>A0A2T0SHD8_9BACT</name>
<dbReference type="UniPathway" id="UPA00538">
    <property type="reaction ID" value="UER00592"/>
</dbReference>
<gene>
    <name evidence="6" type="primary">lipB</name>
    <name evidence="12" type="ORF">CLV58_12086</name>
</gene>
<dbReference type="SUPFAM" id="SSF55681">
    <property type="entry name" value="Class II aaRS and biotin synthetases"/>
    <property type="match status" value="1"/>
</dbReference>
<evidence type="ECO:0000256" key="3">
    <source>
        <dbReference type="ARBA" id="ARBA00022679"/>
    </source>
</evidence>
<dbReference type="GO" id="GO:0005737">
    <property type="term" value="C:cytoplasm"/>
    <property type="evidence" value="ECO:0007669"/>
    <property type="project" value="UniProtKB-SubCell"/>
</dbReference>
<reference evidence="12 13" key="1">
    <citation type="submission" date="2018-03" db="EMBL/GenBank/DDBJ databases">
        <title>Genomic Encyclopedia of Archaeal and Bacterial Type Strains, Phase II (KMG-II): from individual species to whole genera.</title>
        <authorList>
            <person name="Goeker M."/>
        </authorList>
    </citation>
    <scope>NUCLEOTIDE SEQUENCE [LARGE SCALE GENOMIC DNA]</scope>
    <source>
        <strain evidence="12 13">DSM 28354</strain>
    </source>
</reference>
<organism evidence="12 13">
    <name type="scientific">Spirosoma oryzae</name>
    <dbReference type="NCBI Taxonomy" id="1469603"/>
    <lineage>
        <taxon>Bacteria</taxon>
        <taxon>Pseudomonadati</taxon>
        <taxon>Bacteroidota</taxon>
        <taxon>Cytophagia</taxon>
        <taxon>Cytophagales</taxon>
        <taxon>Cytophagaceae</taxon>
        <taxon>Spirosoma</taxon>
    </lineage>
</organism>
<keyword evidence="4 6" id="KW-0012">Acyltransferase</keyword>
<dbReference type="Pfam" id="PF21948">
    <property type="entry name" value="LplA-B_cat"/>
    <property type="match status" value="1"/>
</dbReference>
<feature type="domain" description="BPL/LPL catalytic" evidence="11">
    <location>
        <begin position="74"/>
        <end position="263"/>
    </location>
</feature>
<keyword evidence="2 6" id="KW-0963">Cytoplasm</keyword>
<feature type="binding site" evidence="6 9">
    <location>
        <begin position="206"/>
        <end position="208"/>
    </location>
    <ligand>
        <name>substrate</name>
    </ligand>
</feature>
<dbReference type="InterPro" id="IPR020605">
    <property type="entry name" value="Octanoyltransferase_CS"/>
</dbReference>
<evidence type="ECO:0000256" key="5">
    <source>
        <dbReference type="ARBA" id="ARBA00024732"/>
    </source>
</evidence>
<sequence length="263" mass="29398">MVWKIRTKPASSLLYSSDASRSCKTMNSVLNKQVAVRHLGKVGYQDAWDEQERLFADIVATKLANRNRSVELHEPTANYLLFCEHPPVYTMGTSGHESHLLIDEARLASEYGATFYKIRRGGDITYHGPGQLVGYPILDLENFFTDIHQYMRLLEEGIILTLADYGLTAGRIDGLTGVWLDFDGGTRPRKICAMGVKASRWVTMHGFALNVNTDLSYFNHIVPCGIADKAVTSLAAELGHDVPLAEVAERVRYHLGNLFAFVY</sequence>
<dbReference type="GO" id="GO:0009249">
    <property type="term" value="P:protein lipoylation"/>
    <property type="evidence" value="ECO:0007669"/>
    <property type="project" value="InterPro"/>
</dbReference>
<feature type="binding site" evidence="6 9">
    <location>
        <begin position="193"/>
        <end position="195"/>
    </location>
    <ligand>
        <name>substrate</name>
    </ligand>
</feature>
<dbReference type="PIRSF" id="PIRSF016262">
    <property type="entry name" value="LPLase"/>
    <property type="match status" value="1"/>
</dbReference>
<evidence type="ECO:0000313" key="12">
    <source>
        <dbReference type="EMBL" id="PRY32834.1"/>
    </source>
</evidence>
<evidence type="ECO:0000256" key="4">
    <source>
        <dbReference type="ARBA" id="ARBA00023315"/>
    </source>
</evidence>
<feature type="binding site" evidence="6 9">
    <location>
        <begin position="120"/>
        <end position="127"/>
    </location>
    <ligand>
        <name>substrate</name>
    </ligand>
</feature>
<comment type="function">
    <text evidence="5 6 7">Catalyzes the transfer of endogenously produced octanoic acid from octanoyl-acyl-carrier-protein onto the lipoyl domains of lipoate-dependent enzymes. Lipoyl-ACP can also act as a substrate although octanoyl-ACP is likely to be the physiological substrate.</text>
</comment>
<dbReference type="PROSITE" id="PS01313">
    <property type="entry name" value="LIPB"/>
    <property type="match status" value="1"/>
</dbReference>
<dbReference type="EMBL" id="PVTE01000020">
    <property type="protein sequence ID" value="PRY32834.1"/>
    <property type="molecule type" value="Genomic_DNA"/>
</dbReference>
<evidence type="ECO:0000259" key="11">
    <source>
        <dbReference type="PROSITE" id="PS51733"/>
    </source>
</evidence>
<dbReference type="HAMAP" id="MF_00013">
    <property type="entry name" value="LipB"/>
    <property type="match status" value="1"/>
</dbReference>
<dbReference type="Gene3D" id="3.30.930.10">
    <property type="entry name" value="Bira Bifunctional Protein, Domain 2"/>
    <property type="match status" value="1"/>
</dbReference>
<evidence type="ECO:0000256" key="1">
    <source>
        <dbReference type="ARBA" id="ARBA00004821"/>
    </source>
</evidence>
<comment type="similarity">
    <text evidence="6 7">Belongs to the LipB family.</text>
</comment>
<dbReference type="PROSITE" id="PS51733">
    <property type="entry name" value="BPL_LPL_CATALYTIC"/>
    <property type="match status" value="1"/>
</dbReference>
<evidence type="ECO:0000256" key="2">
    <source>
        <dbReference type="ARBA" id="ARBA00022490"/>
    </source>
</evidence>
<comment type="catalytic activity">
    <reaction evidence="6 7">
        <text>octanoyl-[ACP] + L-lysyl-[protein] = N(6)-octanoyl-L-lysyl-[protein] + holo-[ACP] + H(+)</text>
        <dbReference type="Rhea" id="RHEA:17665"/>
        <dbReference type="Rhea" id="RHEA-COMP:9636"/>
        <dbReference type="Rhea" id="RHEA-COMP:9685"/>
        <dbReference type="Rhea" id="RHEA-COMP:9752"/>
        <dbReference type="Rhea" id="RHEA-COMP:9928"/>
        <dbReference type="ChEBI" id="CHEBI:15378"/>
        <dbReference type="ChEBI" id="CHEBI:29969"/>
        <dbReference type="ChEBI" id="CHEBI:64479"/>
        <dbReference type="ChEBI" id="CHEBI:78463"/>
        <dbReference type="ChEBI" id="CHEBI:78809"/>
        <dbReference type="EC" id="2.3.1.181"/>
    </reaction>
</comment>
<dbReference type="PANTHER" id="PTHR10993">
    <property type="entry name" value="OCTANOYLTRANSFERASE"/>
    <property type="match status" value="1"/>
</dbReference>
<comment type="pathway">
    <text evidence="1 6 7">Protein modification; protein lipoylation via endogenous pathway; protein N(6)-(lipoyl)lysine from octanoyl-[acyl-carrier-protein]: step 1/2.</text>
</comment>
<accession>A0A2T0SHD8</accession>
<comment type="caution">
    <text evidence="12">The sequence shown here is derived from an EMBL/GenBank/DDBJ whole genome shotgun (WGS) entry which is preliminary data.</text>
</comment>
<dbReference type="FunFam" id="3.30.930.10:FF:000035">
    <property type="entry name" value="Putative lipoyltransferase 2, mitochondrial"/>
    <property type="match status" value="1"/>
</dbReference>
<proteinExistence type="inferred from homology"/>
<dbReference type="InterPro" id="IPR045864">
    <property type="entry name" value="aa-tRNA-synth_II/BPL/LPL"/>
</dbReference>
<dbReference type="PANTHER" id="PTHR10993:SF12">
    <property type="entry name" value="OCTANOYLTRANSFERASE"/>
    <property type="match status" value="1"/>
</dbReference>
<dbReference type="CDD" id="cd16444">
    <property type="entry name" value="LipB"/>
    <property type="match status" value="1"/>
</dbReference>
<protein>
    <recommendedName>
        <fullName evidence="6 7">Octanoyltransferase</fullName>
        <ecNumber evidence="6 7">2.3.1.181</ecNumber>
    </recommendedName>
    <alternativeName>
        <fullName evidence="6">Lipoate-protein ligase B</fullName>
    </alternativeName>
    <alternativeName>
        <fullName evidence="6">Lipoyl/octanoyl transferase</fullName>
    </alternativeName>
    <alternativeName>
        <fullName evidence="6">Octanoyl-[acyl-carrier-protein]-protein N-octanoyltransferase</fullName>
    </alternativeName>
</protein>
<evidence type="ECO:0000313" key="13">
    <source>
        <dbReference type="Proteomes" id="UP000238375"/>
    </source>
</evidence>
<keyword evidence="13" id="KW-1185">Reference proteome</keyword>
<dbReference type="NCBIfam" id="NF010925">
    <property type="entry name" value="PRK14345.1"/>
    <property type="match status" value="1"/>
</dbReference>
<dbReference type="EC" id="2.3.1.181" evidence="6 7"/>
<evidence type="ECO:0000256" key="6">
    <source>
        <dbReference type="HAMAP-Rule" id="MF_00013"/>
    </source>
</evidence>
<dbReference type="GO" id="GO:0033819">
    <property type="term" value="F:lipoyl(octanoyl) transferase activity"/>
    <property type="evidence" value="ECO:0007669"/>
    <property type="project" value="UniProtKB-EC"/>
</dbReference>
<dbReference type="InterPro" id="IPR004143">
    <property type="entry name" value="BPL_LPL_catalytic"/>
</dbReference>
<keyword evidence="3 6" id="KW-0808">Transferase</keyword>
<evidence type="ECO:0000256" key="10">
    <source>
        <dbReference type="PIRSR" id="PIRSR016262-3"/>
    </source>
</evidence>
<evidence type="ECO:0000256" key="9">
    <source>
        <dbReference type="PIRSR" id="PIRSR016262-2"/>
    </source>
</evidence>
<dbReference type="InterPro" id="IPR000544">
    <property type="entry name" value="Octanoyltransferase"/>
</dbReference>
<dbReference type="AlphaFoldDB" id="A0A2T0SHD8"/>
<feature type="active site" description="Acyl-thioester intermediate" evidence="6 8">
    <location>
        <position position="224"/>
    </location>
</feature>
<dbReference type="NCBIfam" id="TIGR00214">
    <property type="entry name" value="lipB"/>
    <property type="match status" value="1"/>
</dbReference>
<dbReference type="Proteomes" id="UP000238375">
    <property type="component" value="Unassembled WGS sequence"/>
</dbReference>
<comment type="subcellular location">
    <subcellularLocation>
        <location evidence="6">Cytoplasm</location>
    </subcellularLocation>
</comment>
<evidence type="ECO:0000256" key="7">
    <source>
        <dbReference type="PIRNR" id="PIRNR016262"/>
    </source>
</evidence>
<evidence type="ECO:0000256" key="8">
    <source>
        <dbReference type="PIRSR" id="PIRSR016262-1"/>
    </source>
</evidence>
<feature type="site" description="Lowers pKa of active site Cys" evidence="6 10">
    <location>
        <position position="190"/>
    </location>
</feature>